<dbReference type="PRINTS" id="PR00123">
    <property type="entry name" value="ATPASEA"/>
</dbReference>
<dbReference type="HAMAP" id="MF_01393">
    <property type="entry name" value="ATP_synth_a_bact"/>
    <property type="match status" value="1"/>
</dbReference>
<dbReference type="NCBIfam" id="NF004482">
    <property type="entry name" value="PRK05815.2-4"/>
    <property type="match status" value="1"/>
</dbReference>
<dbReference type="NCBIfam" id="TIGR01131">
    <property type="entry name" value="ATP_synt_6_or_A"/>
    <property type="match status" value="1"/>
</dbReference>
<dbReference type="EMBL" id="CP060244">
    <property type="protein sequence ID" value="QNT77768.1"/>
    <property type="molecule type" value="Genomic_DNA"/>
</dbReference>
<keyword evidence="8 11" id="KW-0406">Ion transport</keyword>
<evidence type="ECO:0000256" key="1">
    <source>
        <dbReference type="ARBA" id="ARBA00004141"/>
    </source>
</evidence>
<feature type="transmembrane region" description="Helical" evidence="11">
    <location>
        <begin position="178"/>
        <end position="202"/>
    </location>
</feature>
<keyword evidence="6 11" id="KW-0375">Hydrogen ion transport</keyword>
<dbReference type="GO" id="GO:0045259">
    <property type="term" value="C:proton-transporting ATP synthase complex"/>
    <property type="evidence" value="ECO:0007669"/>
    <property type="project" value="UniProtKB-KW"/>
</dbReference>
<organism evidence="13 14">
    <name type="scientific">Entomobacter blattae</name>
    <dbReference type="NCBI Taxonomy" id="2762277"/>
    <lineage>
        <taxon>Bacteria</taxon>
        <taxon>Pseudomonadati</taxon>
        <taxon>Pseudomonadota</taxon>
        <taxon>Alphaproteobacteria</taxon>
        <taxon>Acetobacterales</taxon>
        <taxon>Acetobacteraceae</taxon>
        <taxon>Entomobacter</taxon>
    </lineage>
</organism>
<evidence type="ECO:0000256" key="7">
    <source>
        <dbReference type="ARBA" id="ARBA00022989"/>
    </source>
</evidence>
<gene>
    <name evidence="11 13" type="primary">atpB</name>
    <name evidence="13" type="ORF">JGUZn3_05210</name>
</gene>
<comment type="function">
    <text evidence="11 12">Key component of the proton channel; it plays a direct role in the translocation of protons across the membrane.</text>
</comment>
<accession>A0A7H1NPQ8</accession>
<dbReference type="GO" id="GO:0005886">
    <property type="term" value="C:plasma membrane"/>
    <property type="evidence" value="ECO:0007669"/>
    <property type="project" value="UniProtKB-SubCell"/>
</dbReference>
<dbReference type="Gene3D" id="1.20.120.220">
    <property type="entry name" value="ATP synthase, F0 complex, subunit A"/>
    <property type="match status" value="1"/>
</dbReference>
<dbReference type="SUPFAM" id="SSF81336">
    <property type="entry name" value="F1F0 ATP synthase subunit A"/>
    <property type="match status" value="1"/>
</dbReference>
<dbReference type="GO" id="GO:0046933">
    <property type="term" value="F:proton-transporting ATP synthase activity, rotational mechanism"/>
    <property type="evidence" value="ECO:0007669"/>
    <property type="project" value="UniProtKB-UniRule"/>
</dbReference>
<dbReference type="PROSITE" id="PS00449">
    <property type="entry name" value="ATPASE_A"/>
    <property type="match status" value="1"/>
</dbReference>
<keyword evidence="5 11" id="KW-0812">Transmembrane</keyword>
<comment type="similarity">
    <text evidence="2 11 12">Belongs to the ATPase A chain family.</text>
</comment>
<keyword evidence="7 11" id="KW-1133">Transmembrane helix</keyword>
<dbReference type="PANTHER" id="PTHR11410:SF0">
    <property type="entry name" value="ATP SYNTHASE SUBUNIT A"/>
    <property type="match status" value="1"/>
</dbReference>
<dbReference type="RefSeq" id="WP_203414186.1">
    <property type="nucleotide sequence ID" value="NZ_CP060244.1"/>
</dbReference>
<feature type="transmembrane region" description="Helical" evidence="11">
    <location>
        <begin position="214"/>
        <end position="243"/>
    </location>
</feature>
<evidence type="ECO:0000256" key="8">
    <source>
        <dbReference type="ARBA" id="ARBA00023065"/>
    </source>
</evidence>
<feature type="transmembrane region" description="Helical" evidence="11">
    <location>
        <begin position="32"/>
        <end position="51"/>
    </location>
</feature>
<evidence type="ECO:0000256" key="4">
    <source>
        <dbReference type="ARBA" id="ARBA00022547"/>
    </source>
</evidence>
<evidence type="ECO:0000256" key="2">
    <source>
        <dbReference type="ARBA" id="ARBA00006810"/>
    </source>
</evidence>
<dbReference type="InterPro" id="IPR045083">
    <property type="entry name" value="ATP_synth_F0_asu_bact/mt"/>
</dbReference>
<evidence type="ECO:0000256" key="12">
    <source>
        <dbReference type="RuleBase" id="RU000483"/>
    </source>
</evidence>
<feature type="transmembrane region" description="Helical" evidence="11">
    <location>
        <begin position="110"/>
        <end position="133"/>
    </location>
</feature>
<name>A0A7H1NPQ8_9PROT</name>
<dbReference type="Proteomes" id="UP000516349">
    <property type="component" value="Chromosome"/>
</dbReference>
<reference evidence="13 14" key="1">
    <citation type="submission" date="2020-08" db="EMBL/GenBank/DDBJ databases">
        <title>Complete genome sequence of Entomobacter blattae G55GP.</title>
        <authorList>
            <person name="Poehlein A."/>
            <person name="Guzman J."/>
            <person name="Daniel R."/>
            <person name="Vilcinskas A."/>
        </authorList>
    </citation>
    <scope>NUCLEOTIDE SEQUENCE [LARGE SCALE GENOMIC DNA]</scope>
    <source>
        <strain evidence="13 14">G55GP</strain>
    </source>
</reference>
<evidence type="ECO:0000256" key="5">
    <source>
        <dbReference type="ARBA" id="ARBA00022692"/>
    </source>
</evidence>
<keyword evidence="4 11" id="KW-0138">CF(0)</keyword>
<evidence type="ECO:0000256" key="9">
    <source>
        <dbReference type="ARBA" id="ARBA00023136"/>
    </source>
</evidence>
<dbReference type="CDD" id="cd00310">
    <property type="entry name" value="ATP-synt_Fo_a_6"/>
    <property type="match status" value="1"/>
</dbReference>
<dbReference type="InterPro" id="IPR035908">
    <property type="entry name" value="F0_ATP_A_sf"/>
</dbReference>
<evidence type="ECO:0000313" key="14">
    <source>
        <dbReference type="Proteomes" id="UP000516349"/>
    </source>
</evidence>
<dbReference type="PANTHER" id="PTHR11410">
    <property type="entry name" value="ATP SYNTHASE SUBUNIT A"/>
    <property type="match status" value="1"/>
</dbReference>
<sequence length="253" mass="27520">MAEGSSIDALGQFELHPVFGSVGEALKFSQSSLMMVVTAVIVAGFILISMVPRSLIPGRLQATTELGYNFIHNMTLGTIGDRGKAYFPFIYTLFFFILIGNYLGLMPWGFAFTSHIVVTVTLALLVFFLAMAVSFRHQGMGFFAHFLPEGAPIVMAPLLVPIEILSYLSRPVSLSIRLFANMVAGHVMFIMFATFTIMFSSLGLFGDLLGVAPIVINIALMALELLVGALQAYVFAILACIYLQEAVGHGHHD</sequence>
<dbReference type="InterPro" id="IPR000568">
    <property type="entry name" value="ATP_synth_F0_asu"/>
</dbReference>
<keyword evidence="11" id="KW-1003">Cell membrane</keyword>
<dbReference type="InterPro" id="IPR023011">
    <property type="entry name" value="ATP_synth_F0_asu_AS"/>
</dbReference>
<keyword evidence="14" id="KW-1185">Reference proteome</keyword>
<comment type="subcellular location">
    <subcellularLocation>
        <location evidence="11 12">Cell membrane</location>
        <topology evidence="11 12">Multi-pass membrane protein</topology>
    </subcellularLocation>
    <subcellularLocation>
        <location evidence="1">Membrane</location>
        <topology evidence="1">Multi-pass membrane protein</topology>
    </subcellularLocation>
</comment>
<dbReference type="AlphaFoldDB" id="A0A7H1NPQ8"/>
<evidence type="ECO:0000256" key="10">
    <source>
        <dbReference type="ARBA" id="ARBA00023310"/>
    </source>
</evidence>
<evidence type="ECO:0000256" key="6">
    <source>
        <dbReference type="ARBA" id="ARBA00022781"/>
    </source>
</evidence>
<evidence type="ECO:0000256" key="3">
    <source>
        <dbReference type="ARBA" id="ARBA00022448"/>
    </source>
</evidence>
<dbReference type="KEGG" id="ebla:JGUZn3_05210"/>
<dbReference type="Pfam" id="PF00119">
    <property type="entry name" value="ATP-synt_A"/>
    <property type="match status" value="1"/>
</dbReference>
<protein>
    <recommendedName>
        <fullName evidence="11 12">ATP synthase subunit a</fullName>
    </recommendedName>
    <alternativeName>
        <fullName evidence="11">ATP synthase F0 sector subunit a</fullName>
    </alternativeName>
    <alternativeName>
        <fullName evidence="11">F-ATPase subunit 6</fullName>
    </alternativeName>
</protein>
<proteinExistence type="inferred from homology"/>
<keyword evidence="10 11" id="KW-0066">ATP synthesis</keyword>
<evidence type="ECO:0000313" key="13">
    <source>
        <dbReference type="EMBL" id="QNT77768.1"/>
    </source>
</evidence>
<evidence type="ECO:0000256" key="11">
    <source>
        <dbReference type="HAMAP-Rule" id="MF_01393"/>
    </source>
</evidence>
<feature type="transmembrane region" description="Helical" evidence="11">
    <location>
        <begin position="85"/>
        <end position="104"/>
    </location>
</feature>
<keyword evidence="3 11" id="KW-0813">Transport</keyword>
<keyword evidence="9 11" id="KW-0472">Membrane</keyword>